<dbReference type="Gene3D" id="1.25.40.10">
    <property type="entry name" value="Tetratricopeptide repeat domain"/>
    <property type="match status" value="1"/>
</dbReference>
<evidence type="ECO:0008006" key="3">
    <source>
        <dbReference type="Google" id="ProtNLM"/>
    </source>
</evidence>
<dbReference type="InterPro" id="IPR011990">
    <property type="entry name" value="TPR-like_helical_dom_sf"/>
</dbReference>
<dbReference type="EMBL" id="CM007893">
    <property type="protein sequence ID" value="OTG29192.1"/>
    <property type="molecule type" value="Genomic_DNA"/>
</dbReference>
<dbReference type="Proteomes" id="UP000215914">
    <property type="component" value="Chromosome 4"/>
</dbReference>
<protein>
    <recommendedName>
        <fullName evidence="3">NSF attachment protein</fullName>
    </recommendedName>
</protein>
<accession>A0A251V2J9</accession>
<evidence type="ECO:0000313" key="2">
    <source>
        <dbReference type="Proteomes" id="UP000215914"/>
    </source>
</evidence>
<gene>
    <name evidence="1" type="ORF">HannXRQ_Chr04g0119531</name>
</gene>
<evidence type="ECO:0000313" key="1">
    <source>
        <dbReference type="EMBL" id="OTG29192.1"/>
    </source>
</evidence>
<dbReference type="STRING" id="4232.A0A251V2J9"/>
<reference evidence="2" key="1">
    <citation type="journal article" date="2017" name="Nature">
        <title>The sunflower genome provides insights into oil metabolism, flowering and Asterid evolution.</title>
        <authorList>
            <person name="Badouin H."/>
            <person name="Gouzy J."/>
            <person name="Grassa C.J."/>
            <person name="Murat F."/>
            <person name="Staton S.E."/>
            <person name="Cottret L."/>
            <person name="Lelandais-Briere C."/>
            <person name="Owens G.L."/>
            <person name="Carrere S."/>
            <person name="Mayjonade B."/>
            <person name="Legrand L."/>
            <person name="Gill N."/>
            <person name="Kane N.C."/>
            <person name="Bowers J.E."/>
            <person name="Hubner S."/>
            <person name="Bellec A."/>
            <person name="Berard A."/>
            <person name="Berges H."/>
            <person name="Blanchet N."/>
            <person name="Boniface M.C."/>
            <person name="Brunel D."/>
            <person name="Catrice O."/>
            <person name="Chaidir N."/>
            <person name="Claudel C."/>
            <person name="Donnadieu C."/>
            <person name="Faraut T."/>
            <person name="Fievet G."/>
            <person name="Helmstetter N."/>
            <person name="King M."/>
            <person name="Knapp S.J."/>
            <person name="Lai Z."/>
            <person name="Le Paslier M.C."/>
            <person name="Lippi Y."/>
            <person name="Lorenzon L."/>
            <person name="Mandel J.R."/>
            <person name="Marage G."/>
            <person name="Marchand G."/>
            <person name="Marquand E."/>
            <person name="Bret-Mestries E."/>
            <person name="Morien E."/>
            <person name="Nambeesan S."/>
            <person name="Nguyen T."/>
            <person name="Pegot-Espagnet P."/>
            <person name="Pouilly N."/>
            <person name="Raftis F."/>
            <person name="Sallet E."/>
            <person name="Schiex T."/>
            <person name="Thomas J."/>
            <person name="Vandecasteele C."/>
            <person name="Vares D."/>
            <person name="Vear F."/>
            <person name="Vautrin S."/>
            <person name="Crespi M."/>
            <person name="Mangin B."/>
            <person name="Burke J.M."/>
            <person name="Salse J."/>
            <person name="Munos S."/>
            <person name="Vincourt P."/>
            <person name="Rieseberg L.H."/>
            <person name="Langlade N.B."/>
        </authorList>
    </citation>
    <scope>NUCLEOTIDE SEQUENCE [LARGE SCALE GENOMIC DNA]</scope>
    <source>
        <strain evidence="2">cv. SF193</strain>
    </source>
</reference>
<name>A0A251V2J9_HELAN</name>
<keyword evidence="2" id="KW-1185">Reference proteome</keyword>
<proteinExistence type="predicted"/>
<dbReference type="InParanoid" id="A0A251V2J9"/>
<dbReference type="AlphaFoldDB" id="A0A251V2J9"/>
<sequence>MAAADPEKLIAKADKLTKLTLTRWSADWKNATQYYEQAAYVLDKSSYKFKRLLLVSLTRMKSCITLGSYCF</sequence>
<organism evidence="1 2">
    <name type="scientific">Helianthus annuus</name>
    <name type="common">Common sunflower</name>
    <dbReference type="NCBI Taxonomy" id="4232"/>
    <lineage>
        <taxon>Eukaryota</taxon>
        <taxon>Viridiplantae</taxon>
        <taxon>Streptophyta</taxon>
        <taxon>Embryophyta</taxon>
        <taxon>Tracheophyta</taxon>
        <taxon>Spermatophyta</taxon>
        <taxon>Magnoliopsida</taxon>
        <taxon>eudicotyledons</taxon>
        <taxon>Gunneridae</taxon>
        <taxon>Pentapetalae</taxon>
        <taxon>asterids</taxon>
        <taxon>campanulids</taxon>
        <taxon>Asterales</taxon>
        <taxon>Asteraceae</taxon>
        <taxon>Asteroideae</taxon>
        <taxon>Heliantheae alliance</taxon>
        <taxon>Heliantheae</taxon>
        <taxon>Helianthus</taxon>
    </lineage>
</organism>